<dbReference type="AlphaFoldDB" id="A0A0B6YLX6"/>
<dbReference type="EMBL" id="HACG01009590">
    <property type="protein sequence ID" value="CEK56455.1"/>
    <property type="molecule type" value="Transcribed_RNA"/>
</dbReference>
<feature type="region of interest" description="Disordered" evidence="1">
    <location>
        <begin position="1"/>
        <end position="29"/>
    </location>
</feature>
<sequence>MSTAQMTGSHQTYISAAGTNQPYSPAISDTSLIQPNTICQPQSSSTLLHGLTSTTSST</sequence>
<proteinExistence type="predicted"/>
<protein>
    <submittedName>
        <fullName evidence="2">Uncharacterized protein</fullName>
    </submittedName>
</protein>
<reference evidence="2" key="1">
    <citation type="submission" date="2014-12" db="EMBL/GenBank/DDBJ databases">
        <title>Insight into the proteome of Arion vulgaris.</title>
        <authorList>
            <person name="Aradska J."/>
            <person name="Bulat T."/>
            <person name="Smidak R."/>
            <person name="Sarate P."/>
            <person name="Gangsoo J."/>
            <person name="Sialana F."/>
            <person name="Bilban M."/>
            <person name="Lubec G."/>
        </authorList>
    </citation>
    <scope>NUCLEOTIDE SEQUENCE</scope>
    <source>
        <tissue evidence="2">Skin</tissue>
    </source>
</reference>
<gene>
    <name evidence="2" type="primary">ORF27688</name>
</gene>
<evidence type="ECO:0000256" key="1">
    <source>
        <dbReference type="SAM" id="MobiDB-lite"/>
    </source>
</evidence>
<feature type="non-terminal residue" evidence="2">
    <location>
        <position position="58"/>
    </location>
</feature>
<organism evidence="2">
    <name type="scientific">Arion vulgaris</name>
    <dbReference type="NCBI Taxonomy" id="1028688"/>
    <lineage>
        <taxon>Eukaryota</taxon>
        <taxon>Metazoa</taxon>
        <taxon>Spiralia</taxon>
        <taxon>Lophotrochozoa</taxon>
        <taxon>Mollusca</taxon>
        <taxon>Gastropoda</taxon>
        <taxon>Heterobranchia</taxon>
        <taxon>Euthyneura</taxon>
        <taxon>Panpulmonata</taxon>
        <taxon>Eupulmonata</taxon>
        <taxon>Stylommatophora</taxon>
        <taxon>Helicina</taxon>
        <taxon>Arionoidea</taxon>
        <taxon>Arionidae</taxon>
        <taxon>Arion</taxon>
    </lineage>
</organism>
<evidence type="ECO:0000313" key="2">
    <source>
        <dbReference type="EMBL" id="CEK56455.1"/>
    </source>
</evidence>
<accession>A0A0B6YLX6</accession>
<name>A0A0B6YLX6_9EUPU</name>